<keyword evidence="4 10" id="KW-0812">Transmembrane</keyword>
<dbReference type="InterPro" id="IPR013525">
    <property type="entry name" value="ABC2_TM"/>
</dbReference>
<sequence>MTAPDVAPPIVSAAFAPSNQTSSDAAQAVQRPAARTQKSYATHDGDLEGQGALQRYQSRMSHMSQDEADDLIRRLTSRRSVGDSGSPDNTFNDLLGEIFDRDEMKKKNVGVYFKDLTVVGSGVGAAIQPTVGDILKGIASIPILPYIIYKKSKAKSPDAVERKLISGFDGCVRDGEMLLVLGQPGSGCTTFLKALANQRNGFKEVTGTVHYGGIGDEEMGRKYRGEVVYNSEDDLHFATLSVEQTLRFALKTRTPGQRPQGETRKNYQDKFLNVLGKIFGIEHTFKTKVGDEMVRGVSGGEKKRVSIAEVFVNRASVGCWDNSTRGLDASTAVEYCRSLRVLTNIAKVSTVVTIYQAGEQLYDFFDKVLLIEGGRCLYYGPAESARQYLIDMGYEAEERQTTADFLTAITDKRARKIRDGASPPQTVADLEAYYRDSDTYRRNLEDMESYNKRCKEDPPADTFKEVSTDKKGKRHGVYGLPFHKQVWYCTLRQYQINFGDKLSLYGKNGSSIFLSLIIGSSFYNMPRDTNGAFLRGGVLFLSLLFNALLALAELSSAFSSRPILMKHKSFTFFRPSAFAVAQVVADIPIVAIQVFTWDIIIYFISGLQYTASQFFINLLVLYVTTLATYSFFRMLGSLVPSLNAATALSGVSIQALVVYAGYIIPRPSMHPWLYWLWYINPLAYGFEALMINEFYNLELECVVPRLLPFGAPGQYPSQGCAIAGSTPGSTTVQGAAYISESFTYVRGHLWRNVGFILIFWIFFIAMTCLGTERLKPNAGAGGSLVYKRGGEPKAVKEALSGEKAVDAAREAEADNADQDKSDSDSTMDGFEKSETTFTWSDVCYNVPDPANKGHQKQLLDHVSGWVKPGQLTCLVGSSGAGKTTLLNTLAQRQTTGVVTGDMLVDGRELPSAFQRATGYVQQMDMHEPTATVREALRFSALLRQPRETSEEEKYAYVEEIIKLLEMEHMAEAIIGLPGNGLTIEQRKRVTLGVELAAKPSLLLFLDEPTSGLDSQAAWNIVRFLKKLASAGQAILVTIHQPSSILFQQFERILLLGPGGKTIYFGELGNQSRKMLEYFTSNGAENCPEDANPAEWVLDVIGAGGGIGAKKAKQDWPQIWRDSKNARETNQEIARIKQERGGQSNKFEQDTRKYAMPAFAQAKAVFIRVFISYWRTPDYFIGKLMLHITTGLFNGFTFWNLGNTVVDLQNHIFSIFLVLTIAPPLMQQLQPRYLEYRALFQGREQQSRMYSSWTFALASIVVELPYTIACSTIFFFCWYFPTGLPREISRAGAIWLFLTLFEVYYITLGIMIASIAKTALFASVLVPVFFTFIIGFCGVLVPRNALPHFWLFMVDLTPFRYLLGGMLTSAVSGLEVRCSSNEFARFSPGAGQTCQDYAGSFAQQFGGYLNNPAATSDCEYCQYAVGDEYANTLELYFKNRWRDYGVFWAYVIFDVLIVMLFTYLYCGGFQKIGQLFKRSGKRRSKKSISHEEEKREASSM</sequence>
<dbReference type="PANTHER" id="PTHR19241">
    <property type="entry name" value="ATP-BINDING CASSETTE TRANSPORTER"/>
    <property type="match status" value="1"/>
</dbReference>
<dbReference type="Pfam" id="PF00005">
    <property type="entry name" value="ABC_tran"/>
    <property type="match status" value="2"/>
</dbReference>
<dbReference type="GeneID" id="63787581"/>
<dbReference type="InterPro" id="IPR027417">
    <property type="entry name" value="P-loop_NTPase"/>
</dbReference>
<dbReference type="InterPro" id="IPR043926">
    <property type="entry name" value="ABCG_dom"/>
</dbReference>
<feature type="transmembrane region" description="Helical" evidence="10">
    <location>
        <begin position="1446"/>
        <end position="1465"/>
    </location>
</feature>
<evidence type="ECO:0000256" key="10">
    <source>
        <dbReference type="SAM" id="Phobius"/>
    </source>
</evidence>
<evidence type="ECO:0000256" key="4">
    <source>
        <dbReference type="ARBA" id="ARBA00022692"/>
    </source>
</evidence>
<feature type="transmembrane region" description="Helical" evidence="10">
    <location>
        <begin position="537"/>
        <end position="558"/>
    </location>
</feature>
<feature type="transmembrane region" description="Helical" evidence="10">
    <location>
        <begin position="1179"/>
        <end position="1198"/>
    </location>
</feature>
<feature type="transmembrane region" description="Helical" evidence="10">
    <location>
        <begin position="1210"/>
        <end position="1228"/>
    </location>
</feature>
<dbReference type="EMBL" id="MCFI01000004">
    <property type="protein sequence ID" value="ORY85493.1"/>
    <property type="molecule type" value="Genomic_DNA"/>
</dbReference>
<dbReference type="InterPro" id="IPR003439">
    <property type="entry name" value="ABC_transporter-like_ATP-bd"/>
</dbReference>
<dbReference type="Proteomes" id="UP000193685">
    <property type="component" value="Unassembled WGS sequence"/>
</dbReference>
<evidence type="ECO:0000256" key="9">
    <source>
        <dbReference type="SAM" id="MobiDB-lite"/>
    </source>
</evidence>
<evidence type="ECO:0000256" key="5">
    <source>
        <dbReference type="ARBA" id="ARBA00022741"/>
    </source>
</evidence>
<dbReference type="PROSITE" id="PS50893">
    <property type="entry name" value="ABC_TRANSPORTER_2"/>
    <property type="match status" value="2"/>
</dbReference>
<dbReference type="Pfam" id="PF01061">
    <property type="entry name" value="ABC2_membrane"/>
    <property type="match status" value="2"/>
</dbReference>
<evidence type="ECO:0000256" key="3">
    <source>
        <dbReference type="ARBA" id="ARBA00022448"/>
    </source>
</evidence>
<feature type="transmembrane region" description="Helical" evidence="10">
    <location>
        <begin position="1249"/>
        <end position="1280"/>
    </location>
</feature>
<dbReference type="InterPro" id="IPR003593">
    <property type="entry name" value="AAA+_ATPase"/>
</dbReference>
<feature type="transmembrane region" description="Helical" evidence="10">
    <location>
        <begin position="749"/>
        <end position="769"/>
    </location>
</feature>
<feature type="transmembrane region" description="Helical" evidence="10">
    <location>
        <begin position="614"/>
        <end position="632"/>
    </location>
</feature>
<evidence type="ECO:0000256" key="6">
    <source>
        <dbReference type="ARBA" id="ARBA00022840"/>
    </source>
</evidence>
<protein>
    <submittedName>
        <fullName evidence="12">Putative ABC transporter</fullName>
    </submittedName>
</protein>
<feature type="domain" description="ABC transporter" evidence="11">
    <location>
        <begin position="844"/>
        <end position="1083"/>
    </location>
</feature>
<keyword evidence="13" id="KW-1185">Reference proteome</keyword>
<evidence type="ECO:0000256" key="1">
    <source>
        <dbReference type="ARBA" id="ARBA00004141"/>
    </source>
</evidence>
<dbReference type="Gene3D" id="3.40.50.300">
    <property type="entry name" value="P-loop containing nucleotide triphosphate hydrolases"/>
    <property type="match status" value="2"/>
</dbReference>
<evidence type="ECO:0000256" key="7">
    <source>
        <dbReference type="ARBA" id="ARBA00022989"/>
    </source>
</evidence>
<comment type="subcellular location">
    <subcellularLocation>
        <location evidence="1">Membrane</location>
        <topology evidence="1">Multi-pass membrane protein</topology>
    </subcellularLocation>
</comment>
<dbReference type="STRING" id="56484.A0A1Y2FNE2"/>
<keyword evidence="3" id="KW-0813">Transport</keyword>
<dbReference type="SUPFAM" id="SSF52540">
    <property type="entry name" value="P-loop containing nucleoside triphosphate hydrolases"/>
    <property type="match status" value="2"/>
</dbReference>
<dbReference type="InterPro" id="IPR017871">
    <property type="entry name" value="ABC_transporter-like_CS"/>
</dbReference>
<feature type="region of interest" description="Disordered" evidence="9">
    <location>
        <begin position="806"/>
        <end position="829"/>
    </location>
</feature>
<gene>
    <name evidence="12" type="ORF">BCR37DRAFT_391271</name>
</gene>
<evidence type="ECO:0000259" key="11">
    <source>
        <dbReference type="PROSITE" id="PS50893"/>
    </source>
</evidence>
<feature type="transmembrane region" description="Helical" evidence="10">
    <location>
        <begin position="504"/>
        <end position="525"/>
    </location>
</feature>
<dbReference type="PROSITE" id="PS00211">
    <property type="entry name" value="ABC_TRANSPORTER_1"/>
    <property type="match status" value="1"/>
</dbReference>
<organism evidence="12 13">
    <name type="scientific">Protomyces lactucae-debilis</name>
    <dbReference type="NCBI Taxonomy" id="2754530"/>
    <lineage>
        <taxon>Eukaryota</taxon>
        <taxon>Fungi</taxon>
        <taxon>Dikarya</taxon>
        <taxon>Ascomycota</taxon>
        <taxon>Taphrinomycotina</taxon>
        <taxon>Taphrinomycetes</taxon>
        <taxon>Taphrinales</taxon>
        <taxon>Protomycetaceae</taxon>
        <taxon>Protomyces</taxon>
    </lineage>
</organism>
<dbReference type="GO" id="GO:0016020">
    <property type="term" value="C:membrane"/>
    <property type="evidence" value="ECO:0007669"/>
    <property type="project" value="UniProtKB-SubCell"/>
</dbReference>
<evidence type="ECO:0000256" key="8">
    <source>
        <dbReference type="ARBA" id="ARBA00023136"/>
    </source>
</evidence>
<dbReference type="FunFam" id="3.40.50.300:FF:000054">
    <property type="entry name" value="ABC multidrug transporter atrF"/>
    <property type="match status" value="1"/>
</dbReference>
<dbReference type="OMA" id="DAGNGMC"/>
<dbReference type="GO" id="GO:0016887">
    <property type="term" value="F:ATP hydrolysis activity"/>
    <property type="evidence" value="ECO:0007669"/>
    <property type="project" value="InterPro"/>
</dbReference>
<keyword evidence="8 10" id="KW-0472">Membrane</keyword>
<feature type="transmembrane region" description="Helical" evidence="10">
    <location>
        <begin position="1292"/>
        <end position="1312"/>
    </location>
</feature>
<dbReference type="GO" id="GO:0140359">
    <property type="term" value="F:ABC-type transporter activity"/>
    <property type="evidence" value="ECO:0007669"/>
    <property type="project" value="InterPro"/>
</dbReference>
<feature type="transmembrane region" description="Helical" evidence="10">
    <location>
        <begin position="578"/>
        <end position="602"/>
    </location>
</feature>
<keyword evidence="5" id="KW-0547">Nucleotide-binding</keyword>
<dbReference type="CDD" id="cd03232">
    <property type="entry name" value="ABCG_PDR_domain2"/>
    <property type="match status" value="1"/>
</dbReference>
<proteinExistence type="inferred from homology"/>
<feature type="transmembrane region" description="Helical" evidence="10">
    <location>
        <begin position="644"/>
        <end position="665"/>
    </location>
</feature>
<comment type="caution">
    <text evidence="12">The sequence shown here is derived from an EMBL/GenBank/DDBJ whole genome shotgun (WGS) entry which is preliminary data.</text>
</comment>
<dbReference type="InterPro" id="IPR034003">
    <property type="entry name" value="ABCG_PDR_2"/>
</dbReference>
<dbReference type="InterPro" id="IPR029481">
    <property type="entry name" value="ABC_trans_N"/>
</dbReference>
<feature type="domain" description="ABC transporter" evidence="11">
    <location>
        <begin position="148"/>
        <end position="398"/>
    </location>
</feature>
<dbReference type="InterPro" id="IPR010929">
    <property type="entry name" value="PDR_CDR_ABC"/>
</dbReference>
<feature type="region of interest" description="Disordered" evidence="9">
    <location>
        <begin position="14"/>
        <end position="49"/>
    </location>
</feature>
<keyword evidence="6" id="KW-0067">ATP-binding</keyword>
<evidence type="ECO:0000313" key="13">
    <source>
        <dbReference type="Proteomes" id="UP000193685"/>
    </source>
</evidence>
<accession>A0A1Y2FNE2</accession>
<evidence type="ECO:0000313" key="12">
    <source>
        <dbReference type="EMBL" id="ORY85493.1"/>
    </source>
</evidence>
<evidence type="ECO:0000256" key="2">
    <source>
        <dbReference type="ARBA" id="ARBA00006012"/>
    </source>
</evidence>
<dbReference type="Pfam" id="PF19055">
    <property type="entry name" value="ABC2_membrane_7"/>
    <property type="match status" value="1"/>
</dbReference>
<feature type="transmembrane region" description="Helical" evidence="10">
    <location>
        <begin position="672"/>
        <end position="691"/>
    </location>
</feature>
<dbReference type="Pfam" id="PF14510">
    <property type="entry name" value="ABC_trans_N"/>
    <property type="match status" value="1"/>
</dbReference>
<reference evidence="12 13" key="1">
    <citation type="submission" date="2016-07" db="EMBL/GenBank/DDBJ databases">
        <title>Pervasive Adenine N6-methylation of Active Genes in Fungi.</title>
        <authorList>
            <consortium name="DOE Joint Genome Institute"/>
            <person name="Mondo S.J."/>
            <person name="Dannebaum R.O."/>
            <person name="Kuo R.C."/>
            <person name="Labutti K."/>
            <person name="Haridas S."/>
            <person name="Kuo A."/>
            <person name="Salamov A."/>
            <person name="Ahrendt S.R."/>
            <person name="Lipzen A."/>
            <person name="Sullivan W."/>
            <person name="Andreopoulos W.B."/>
            <person name="Clum A."/>
            <person name="Lindquist E."/>
            <person name="Daum C."/>
            <person name="Ramamoorthy G.K."/>
            <person name="Gryganskyi A."/>
            <person name="Culley D."/>
            <person name="Magnuson J.K."/>
            <person name="James T.Y."/>
            <person name="O'Malley M.A."/>
            <person name="Stajich J.E."/>
            <person name="Spatafora J.W."/>
            <person name="Visel A."/>
            <person name="Grigoriev I.V."/>
        </authorList>
    </citation>
    <scope>NUCLEOTIDE SEQUENCE [LARGE SCALE GENOMIC DNA]</scope>
    <source>
        <strain evidence="12 13">12-1054</strain>
    </source>
</reference>
<keyword evidence="7 10" id="KW-1133">Transmembrane helix</keyword>
<feature type="transmembrane region" description="Helical" evidence="10">
    <location>
        <begin position="1319"/>
        <end position="1340"/>
    </location>
</feature>
<name>A0A1Y2FNE2_PROLT</name>
<comment type="similarity">
    <text evidence="2">Belongs to the ABC transporter superfamily. ABCG family. PDR (TC 3.A.1.205) subfamily.</text>
</comment>
<dbReference type="Pfam" id="PF06422">
    <property type="entry name" value="PDR_CDR"/>
    <property type="match status" value="1"/>
</dbReference>
<dbReference type="RefSeq" id="XP_040726975.1">
    <property type="nucleotide sequence ID" value="XM_040870982.1"/>
</dbReference>
<dbReference type="InterPro" id="IPR034001">
    <property type="entry name" value="ABCG_PDR_1"/>
</dbReference>
<dbReference type="GO" id="GO:0005524">
    <property type="term" value="F:ATP binding"/>
    <property type="evidence" value="ECO:0007669"/>
    <property type="project" value="UniProtKB-KW"/>
</dbReference>
<dbReference type="SMART" id="SM00382">
    <property type="entry name" value="AAA"/>
    <property type="match status" value="2"/>
</dbReference>
<dbReference type="OrthoDB" id="245989at2759"/>
<dbReference type="CDD" id="cd03233">
    <property type="entry name" value="ABCG_PDR_domain1"/>
    <property type="match status" value="1"/>
</dbReference>